<name>A0A6N6KCS5_9ENTR</name>
<reference evidence="1 2" key="1">
    <citation type="submission" date="2018-08" db="EMBL/GenBank/DDBJ databases">
        <title>Complete genomic analysis of a Citrobacter pasteurii isolated from cockles (Cerastoderma edule) containing a new chromosomic qnrB allele.</title>
        <authorList>
            <person name="Rodrigues A."/>
            <person name="Baptista T."/>
            <person name="Quesada A."/>
            <person name="Campos M.J."/>
        </authorList>
    </citation>
    <scope>NUCLEOTIDE SEQUENCE [LARGE SCALE GENOMIC DNA]</scope>
    <source>
        <strain evidence="1 2">BA18</strain>
    </source>
</reference>
<evidence type="ECO:0000313" key="1">
    <source>
        <dbReference type="EMBL" id="KAA1280370.1"/>
    </source>
</evidence>
<comment type="caution">
    <text evidence="1">The sequence shown here is derived from an EMBL/GenBank/DDBJ whole genome shotgun (WGS) entry which is preliminary data.</text>
</comment>
<gene>
    <name evidence="1" type="ORF">DXF85_03600</name>
</gene>
<protein>
    <submittedName>
        <fullName evidence="1">Uncharacterized protein</fullName>
    </submittedName>
</protein>
<dbReference type="EMBL" id="QRDC01000002">
    <property type="protein sequence ID" value="KAA1280370.1"/>
    <property type="molecule type" value="Genomic_DNA"/>
</dbReference>
<dbReference type="Proteomes" id="UP000468420">
    <property type="component" value="Unassembled WGS sequence"/>
</dbReference>
<sequence length="138" mass="15291">MVICSVGNAFAVCSDPQGSYKIENNVNLYIHKKNNADYMAIMSGEKQSELLLVTLLSKEQSKAENLPECSVLITGVGVLMPSEKGKTYHVTAESQNYLTERKTDTPFVLLVMAGFQYDIYGVDKTSDILPKNILSEFN</sequence>
<accession>A0A6N6KCS5</accession>
<evidence type="ECO:0000313" key="2">
    <source>
        <dbReference type="Proteomes" id="UP000468420"/>
    </source>
</evidence>
<proteinExistence type="predicted"/>
<organism evidence="1 2">
    <name type="scientific">Citrobacter pasteurii</name>
    <dbReference type="NCBI Taxonomy" id="1563222"/>
    <lineage>
        <taxon>Bacteria</taxon>
        <taxon>Pseudomonadati</taxon>
        <taxon>Pseudomonadota</taxon>
        <taxon>Gammaproteobacteria</taxon>
        <taxon>Enterobacterales</taxon>
        <taxon>Enterobacteriaceae</taxon>
        <taxon>Citrobacter</taxon>
    </lineage>
</organism>
<dbReference type="AlphaFoldDB" id="A0A6N6KCS5"/>